<dbReference type="Proteomes" id="UP000735874">
    <property type="component" value="Unassembled WGS sequence"/>
</dbReference>
<sequence length="464" mass="51796">MDILVAEDDTLVSLEEALAFIDGCDISDESLTDTLIHCSPMDLFSQITPSELSTPKAPTTTTRKRFQAQRNLAESSSSQDEKSTKKRRTRSAASSSTRLQQRKRAEIQALREQAQELETQVELLKKNKFLPGDVGLELDGESTGDSGALVSQQKQPANWHEMAIAQYRERLVSEKTNRRLKSILANQEKVNDALSGHLQKRSVLSGMDYVFSDESGMDTTTLLSAGDSSDVRPSEVNKNVVAELEQVVQRMYKEAKFQSKVNKPIPAISCDMQIKHDARRGKMVEFVTTTPMSCSLEDATAIVWKELTTYREYPNKVYKCMRGDKPNSQAKNFVMSLKSPSGTLELNGVQYMEKFEEMDQTIFAVAERMVLPTKSIQYRDECWMTVAPSASDSSVSIVEIFLQLFMERDDTLVACPEDLAYAQNIVMGSLSNTLRKFFQAQQNALMEKAGRVIVAPTAASGAIL</sequence>
<evidence type="ECO:0000256" key="1">
    <source>
        <dbReference type="SAM" id="MobiDB-lite"/>
    </source>
</evidence>
<dbReference type="EMBL" id="RCML01000475">
    <property type="protein sequence ID" value="KAG2976002.1"/>
    <property type="molecule type" value="Genomic_DNA"/>
</dbReference>
<dbReference type="Proteomes" id="UP000774804">
    <property type="component" value="Unassembled WGS sequence"/>
</dbReference>
<accession>A0A329S0P8</accession>
<evidence type="ECO:0000313" key="2">
    <source>
        <dbReference type="EMBL" id="KAG2853625.1"/>
    </source>
</evidence>
<evidence type="ECO:0000313" key="4">
    <source>
        <dbReference type="EMBL" id="KAG2928138.1"/>
    </source>
</evidence>
<dbReference type="EMBL" id="JAENGZ010000590">
    <property type="protein sequence ID" value="KAG6956717.1"/>
    <property type="molecule type" value="Genomic_DNA"/>
</dbReference>
<feature type="compositionally biased region" description="Polar residues" evidence="1">
    <location>
        <begin position="68"/>
        <end position="78"/>
    </location>
</feature>
<dbReference type="EMBL" id="RCMV01000436">
    <property type="protein sequence ID" value="KAG3217225.1"/>
    <property type="molecule type" value="Genomic_DNA"/>
</dbReference>
<evidence type="ECO:0000313" key="9">
    <source>
        <dbReference type="Proteomes" id="UP000251314"/>
    </source>
</evidence>
<dbReference type="PANTHER" id="PTHR35796">
    <property type="entry name" value="HYPOTHETICAL CYTOSOLIC PROTEIN"/>
    <property type="match status" value="1"/>
</dbReference>
<protein>
    <submittedName>
        <fullName evidence="8">Uncharacterized protein</fullName>
    </submittedName>
</protein>
<dbReference type="AlphaFoldDB" id="A0A329S0P8"/>
<comment type="caution">
    <text evidence="8">The sequence shown here is derived from an EMBL/GenBank/DDBJ whole genome shotgun (WGS) entry which is preliminary data.</text>
</comment>
<organism evidence="8 9">
    <name type="scientific">Phytophthora cactorum</name>
    <dbReference type="NCBI Taxonomy" id="29920"/>
    <lineage>
        <taxon>Eukaryota</taxon>
        <taxon>Sar</taxon>
        <taxon>Stramenopiles</taxon>
        <taxon>Oomycota</taxon>
        <taxon>Peronosporomycetes</taxon>
        <taxon>Peronosporales</taxon>
        <taxon>Peronosporaceae</taxon>
        <taxon>Phytophthora</taxon>
    </lineage>
</organism>
<keyword evidence="9" id="KW-1185">Reference proteome</keyword>
<name>A0A329S0P8_9STRA</name>
<evidence type="ECO:0000313" key="7">
    <source>
        <dbReference type="EMBL" id="KAG6956717.1"/>
    </source>
</evidence>
<dbReference type="PANTHER" id="PTHR35796:SF3">
    <property type="entry name" value="BHLH DOMAIN-CONTAINING PROTEIN"/>
    <property type="match status" value="1"/>
</dbReference>
<dbReference type="Proteomes" id="UP000736787">
    <property type="component" value="Unassembled WGS sequence"/>
</dbReference>
<evidence type="ECO:0000313" key="5">
    <source>
        <dbReference type="EMBL" id="KAG2976002.1"/>
    </source>
</evidence>
<reference evidence="2" key="2">
    <citation type="submission" date="2018-10" db="EMBL/GenBank/DDBJ databases">
        <title>Effector identification in a new, highly contiguous assembly of the strawberry crown rot pathogen Phytophthora cactorum.</title>
        <authorList>
            <person name="Armitage A.D."/>
            <person name="Nellist C.F."/>
            <person name="Bates H."/>
            <person name="Vickerstaff R.J."/>
            <person name="Harrison R.J."/>
        </authorList>
    </citation>
    <scope>NUCLEOTIDE SEQUENCE</scope>
    <source>
        <strain evidence="2">15-7</strain>
        <strain evidence="3">4032</strain>
        <strain evidence="4">4040</strain>
        <strain evidence="5">P415</strain>
        <strain evidence="6">P421</strain>
    </source>
</reference>
<dbReference type="EMBL" id="RCMK01000449">
    <property type="protein sequence ID" value="KAG2928138.1"/>
    <property type="molecule type" value="Genomic_DNA"/>
</dbReference>
<proteinExistence type="predicted"/>
<dbReference type="VEuPathDB" id="FungiDB:PC110_g13351"/>
<feature type="region of interest" description="Disordered" evidence="1">
    <location>
        <begin position="49"/>
        <end position="103"/>
    </location>
</feature>
<reference evidence="7" key="3">
    <citation type="submission" date="2021-01" db="EMBL/GenBank/DDBJ databases">
        <title>Phytophthora aleatoria, a newly-described species from Pinus radiata is distinct from Phytophthora cactorum isolates based on comparative genomics.</title>
        <authorList>
            <person name="Mcdougal R."/>
            <person name="Panda P."/>
            <person name="Williams N."/>
            <person name="Studholme D.J."/>
        </authorList>
    </citation>
    <scope>NUCLEOTIDE SEQUENCE</scope>
    <source>
        <strain evidence="7">NZFS 3830</strain>
    </source>
</reference>
<reference evidence="8 9" key="1">
    <citation type="submission" date="2018-01" db="EMBL/GenBank/DDBJ databases">
        <title>Draft genome of the strawberry crown rot pathogen Phytophthora cactorum.</title>
        <authorList>
            <person name="Armitage A.D."/>
            <person name="Lysoe E."/>
            <person name="Nellist C.F."/>
            <person name="Harrison R.J."/>
            <person name="Brurberg M.B."/>
        </authorList>
    </citation>
    <scope>NUCLEOTIDE SEQUENCE [LARGE SCALE GENOMIC DNA]</scope>
    <source>
        <strain evidence="8 9">10300</strain>
    </source>
</reference>
<dbReference type="OrthoDB" id="125569at2759"/>
<dbReference type="EMBL" id="MJFZ01000379">
    <property type="protein sequence ID" value="RAW30281.1"/>
    <property type="molecule type" value="Genomic_DNA"/>
</dbReference>
<dbReference type="Proteomes" id="UP000697107">
    <property type="component" value="Unassembled WGS sequence"/>
</dbReference>
<dbReference type="Proteomes" id="UP000688947">
    <property type="component" value="Unassembled WGS sequence"/>
</dbReference>
<dbReference type="EMBL" id="RCMG01000471">
    <property type="protein sequence ID" value="KAG2853625.1"/>
    <property type="molecule type" value="Genomic_DNA"/>
</dbReference>
<evidence type="ECO:0000313" key="3">
    <source>
        <dbReference type="EMBL" id="KAG2910231.1"/>
    </source>
</evidence>
<gene>
    <name evidence="7" type="ORF">JG687_00010432</name>
    <name evidence="8" type="ORF">PC110_g13351</name>
    <name evidence="2" type="ORF">PC113_g14013</name>
    <name evidence="3" type="ORF">PC115_g12959</name>
    <name evidence="4" type="ORF">PC117_g14406</name>
    <name evidence="5" type="ORF">PC118_g13623</name>
    <name evidence="6" type="ORF">PC129_g11945</name>
</gene>
<dbReference type="EMBL" id="RCMI01000449">
    <property type="protein sequence ID" value="KAG2910231.1"/>
    <property type="molecule type" value="Genomic_DNA"/>
</dbReference>
<dbReference type="Proteomes" id="UP000760860">
    <property type="component" value="Unassembled WGS sequence"/>
</dbReference>
<evidence type="ECO:0000313" key="6">
    <source>
        <dbReference type="EMBL" id="KAG3217225.1"/>
    </source>
</evidence>
<dbReference type="Proteomes" id="UP000251314">
    <property type="component" value="Unassembled WGS sequence"/>
</dbReference>
<evidence type="ECO:0000313" key="8">
    <source>
        <dbReference type="EMBL" id="RAW30281.1"/>
    </source>
</evidence>